<organism evidence="2 3">
    <name type="scientific">Lasius platythorax</name>
    <dbReference type="NCBI Taxonomy" id="488582"/>
    <lineage>
        <taxon>Eukaryota</taxon>
        <taxon>Metazoa</taxon>
        <taxon>Ecdysozoa</taxon>
        <taxon>Arthropoda</taxon>
        <taxon>Hexapoda</taxon>
        <taxon>Insecta</taxon>
        <taxon>Pterygota</taxon>
        <taxon>Neoptera</taxon>
        <taxon>Endopterygota</taxon>
        <taxon>Hymenoptera</taxon>
        <taxon>Apocrita</taxon>
        <taxon>Aculeata</taxon>
        <taxon>Formicoidea</taxon>
        <taxon>Formicidae</taxon>
        <taxon>Formicinae</taxon>
        <taxon>Lasius</taxon>
        <taxon>Lasius</taxon>
    </lineage>
</organism>
<evidence type="ECO:0000313" key="2">
    <source>
        <dbReference type="EMBL" id="CAL1674603.1"/>
    </source>
</evidence>
<accession>A0AAV2N415</accession>
<keyword evidence="3" id="KW-1185">Reference proteome</keyword>
<evidence type="ECO:0000259" key="1">
    <source>
        <dbReference type="PROSITE" id="PS50878"/>
    </source>
</evidence>
<sequence>MKKRDRVRRAWRKHRKPELHKLFKKLRNRVQSLIRDAKENYYRTVCSLKRDTVSTWGELRRLGLVSSSSGKDRCNFDLDELNAAFVLSSSVGSDIESGDLNWDPDALDVKCFDDTCFFFADISPKALRDAIFKGRSEAMGIDKISTKCLKIAFPVLLPYLLKLFNFLLQNSRYPELWKLALIRPLPKVKSPISVTDFRPISLLCTLSKALERIVFDQIVDYLETNNLFDNYQSAYRKGYSTQTAVLRVTDDMRRAIDERMVTVLVLFYFSKVFDRVCHGKLLNKLRKLNFSKSAILWFINYLEGRKQAVYDTDGRISAWRDSKHGVPQGSVLGPLLFSLYLYDFNKTINQCKYSYYADDLLIYLHCPPDEIDEGIITVNNEIEVIRSWAESNSLLLNDSKTKAMVVGSARYLNAVSLGNVNNILVGNNIVPYSTSIKYLGIIITNTLD</sequence>
<dbReference type="AlphaFoldDB" id="A0AAV2N415"/>
<dbReference type="PANTHER" id="PTHR33332">
    <property type="entry name" value="REVERSE TRANSCRIPTASE DOMAIN-CONTAINING PROTEIN"/>
    <property type="match status" value="1"/>
</dbReference>
<dbReference type="PROSITE" id="PS50878">
    <property type="entry name" value="RT_POL"/>
    <property type="match status" value="1"/>
</dbReference>
<dbReference type="EMBL" id="OZ034833">
    <property type="protein sequence ID" value="CAL1674603.1"/>
    <property type="molecule type" value="Genomic_DNA"/>
</dbReference>
<reference evidence="2" key="1">
    <citation type="submission" date="2024-04" db="EMBL/GenBank/DDBJ databases">
        <authorList>
            <consortium name="Molecular Ecology Group"/>
        </authorList>
    </citation>
    <scope>NUCLEOTIDE SEQUENCE</scope>
</reference>
<evidence type="ECO:0000313" key="3">
    <source>
        <dbReference type="Proteomes" id="UP001497644"/>
    </source>
</evidence>
<dbReference type="InterPro" id="IPR000477">
    <property type="entry name" value="RT_dom"/>
</dbReference>
<name>A0AAV2N415_9HYME</name>
<protein>
    <recommendedName>
        <fullName evidence="1">Reverse transcriptase domain-containing protein</fullName>
    </recommendedName>
</protein>
<dbReference type="Proteomes" id="UP001497644">
    <property type="component" value="Chromosome 10"/>
</dbReference>
<feature type="domain" description="Reverse transcriptase" evidence="1">
    <location>
        <begin position="166"/>
        <end position="443"/>
    </location>
</feature>
<gene>
    <name evidence="2" type="ORF">LPLAT_LOCUS1183</name>
</gene>
<dbReference type="SUPFAM" id="SSF56672">
    <property type="entry name" value="DNA/RNA polymerases"/>
    <property type="match status" value="1"/>
</dbReference>
<dbReference type="GO" id="GO:0071897">
    <property type="term" value="P:DNA biosynthetic process"/>
    <property type="evidence" value="ECO:0007669"/>
    <property type="project" value="UniProtKB-ARBA"/>
</dbReference>
<dbReference type="CDD" id="cd01650">
    <property type="entry name" value="RT_nLTR_like"/>
    <property type="match status" value="1"/>
</dbReference>
<proteinExistence type="predicted"/>
<dbReference type="Pfam" id="PF00078">
    <property type="entry name" value="RVT_1"/>
    <property type="match status" value="1"/>
</dbReference>
<dbReference type="InterPro" id="IPR043502">
    <property type="entry name" value="DNA/RNA_pol_sf"/>
</dbReference>